<reference evidence="2 3" key="1">
    <citation type="submission" date="2019-01" db="EMBL/GenBank/DDBJ databases">
        <authorList>
            <person name="Alioto T."/>
            <person name="Alioto T."/>
        </authorList>
    </citation>
    <scope>NUCLEOTIDE SEQUENCE [LARGE SCALE GENOMIC DNA]</scope>
</reference>
<feature type="non-terminal residue" evidence="2">
    <location>
        <position position="1"/>
    </location>
</feature>
<dbReference type="AlphaFoldDB" id="A0A485PR78"/>
<dbReference type="PANTHER" id="PTHR47743:SF2">
    <property type="entry name" value="ACROSOMAL PROTEIN KIAA1210"/>
    <property type="match status" value="1"/>
</dbReference>
<name>A0A485PR78_LYNPA</name>
<evidence type="ECO:0000313" key="3">
    <source>
        <dbReference type="Proteomes" id="UP000386466"/>
    </source>
</evidence>
<dbReference type="EMBL" id="CAAGRJ010036405">
    <property type="protein sequence ID" value="VFV44832.1"/>
    <property type="molecule type" value="Genomic_DNA"/>
</dbReference>
<dbReference type="Proteomes" id="UP000386466">
    <property type="component" value="Unassembled WGS sequence"/>
</dbReference>
<accession>A0A485PR78</accession>
<evidence type="ECO:0000256" key="1">
    <source>
        <dbReference type="SAM" id="MobiDB-lite"/>
    </source>
</evidence>
<keyword evidence="3" id="KW-1185">Reference proteome</keyword>
<dbReference type="PANTHER" id="PTHR47743">
    <property type="entry name" value="KIAA1210 / KIAA1211 FAMILY MEMBER"/>
    <property type="match status" value="1"/>
</dbReference>
<protein>
    <submittedName>
        <fullName evidence="2">Uncharacterized protein</fullName>
    </submittedName>
</protein>
<proteinExistence type="predicted"/>
<feature type="region of interest" description="Disordered" evidence="1">
    <location>
        <begin position="118"/>
        <end position="156"/>
    </location>
</feature>
<organism evidence="2 3">
    <name type="scientific">Lynx pardinus</name>
    <name type="common">Iberian lynx</name>
    <name type="synonym">Felis pardina</name>
    <dbReference type="NCBI Taxonomy" id="191816"/>
    <lineage>
        <taxon>Eukaryota</taxon>
        <taxon>Metazoa</taxon>
        <taxon>Chordata</taxon>
        <taxon>Craniata</taxon>
        <taxon>Vertebrata</taxon>
        <taxon>Euteleostomi</taxon>
        <taxon>Mammalia</taxon>
        <taxon>Eutheria</taxon>
        <taxon>Laurasiatheria</taxon>
        <taxon>Carnivora</taxon>
        <taxon>Feliformia</taxon>
        <taxon>Felidae</taxon>
        <taxon>Felinae</taxon>
        <taxon>Lynx</taxon>
    </lineage>
</organism>
<sequence>TLFFPFRAKSNMGSKALSHDSIFMMDPEPANKIYPSPELQRGRSLQRPYVSRTLPRTGTSSLHRNFGVTFGPMLPYVPRSALWAGGSDIAESPSLLPRQRSISPPLIRSDTISKDLEEISVDEESPESSPKDVSEQILTMKKSSFEPSPGPVHSQSLTTFTMITSPSGAQLPIGFSTPASPKACWDSSAA</sequence>
<dbReference type="InterPro" id="IPR026713">
    <property type="entry name" value="CRACD-like"/>
</dbReference>
<gene>
    <name evidence="2" type="ORF">LYPA_23C009357</name>
</gene>
<evidence type="ECO:0000313" key="2">
    <source>
        <dbReference type="EMBL" id="VFV44832.1"/>
    </source>
</evidence>